<dbReference type="GO" id="GO:0003700">
    <property type="term" value="F:DNA-binding transcription factor activity"/>
    <property type="evidence" value="ECO:0007669"/>
    <property type="project" value="InterPro"/>
</dbReference>
<dbReference type="STRING" id="1123500.GCA_000420365_00858"/>
<dbReference type="InterPro" id="IPR036388">
    <property type="entry name" value="WH-like_DNA-bd_sf"/>
</dbReference>
<dbReference type="PROSITE" id="PS50995">
    <property type="entry name" value="HTH_MARR_2"/>
    <property type="match status" value="1"/>
</dbReference>
<dbReference type="InterPro" id="IPR039422">
    <property type="entry name" value="MarR/SlyA-like"/>
</dbReference>
<sequence length="155" mass="17311">MTETAEQIDAFLKHVRILAENQREILLGETDEASDVTTTQGHVLMLLAQNGPQTNSELAHALVVSPAAITKVMKHLQHAVKPMVTQVPDDHDGRISRWALTAHGISLAQVHARRHAQTLEHYQQLLMDFDTDEQATIARFLQSLEQCLMGDETDD</sequence>
<gene>
    <name evidence="2" type="ORF">IV68_GL000578</name>
</gene>
<dbReference type="EMBL" id="JQAX01000002">
    <property type="protein sequence ID" value="KRN32228.1"/>
    <property type="molecule type" value="Genomic_DNA"/>
</dbReference>
<proteinExistence type="predicted"/>
<dbReference type="RefSeq" id="WP_027694538.1">
    <property type="nucleotide sequence ID" value="NZ_ATUU01000002.1"/>
</dbReference>
<dbReference type="InParanoid" id="A0A0R2G627"/>
<dbReference type="PATRIC" id="fig|1123500.6.peg.582"/>
<dbReference type="PANTHER" id="PTHR33164">
    <property type="entry name" value="TRANSCRIPTIONAL REGULATOR, MARR FAMILY"/>
    <property type="match status" value="1"/>
</dbReference>
<accession>A0A0R2G627</accession>
<feature type="domain" description="HTH marR-type" evidence="1">
    <location>
        <begin position="1"/>
        <end position="146"/>
    </location>
</feature>
<dbReference type="GO" id="GO:0006950">
    <property type="term" value="P:response to stress"/>
    <property type="evidence" value="ECO:0007669"/>
    <property type="project" value="TreeGrafter"/>
</dbReference>
<name>A0A0R2G627_9LACO</name>
<dbReference type="Gene3D" id="1.10.10.10">
    <property type="entry name" value="Winged helix-like DNA-binding domain superfamily/Winged helix DNA-binding domain"/>
    <property type="match status" value="1"/>
</dbReference>
<dbReference type="AlphaFoldDB" id="A0A0R2G627"/>
<evidence type="ECO:0000259" key="1">
    <source>
        <dbReference type="PROSITE" id="PS50995"/>
    </source>
</evidence>
<dbReference type="eggNOG" id="COG1846">
    <property type="taxonomic scope" value="Bacteria"/>
</dbReference>
<keyword evidence="3" id="KW-1185">Reference proteome</keyword>
<protein>
    <submittedName>
        <fullName evidence="2">Multiple antibiotic resistance operon transcriptional repressor MarR</fullName>
    </submittedName>
</protein>
<evidence type="ECO:0000313" key="3">
    <source>
        <dbReference type="Proteomes" id="UP000051296"/>
    </source>
</evidence>
<dbReference type="InterPro" id="IPR000835">
    <property type="entry name" value="HTH_MarR-typ"/>
</dbReference>
<dbReference type="Gene3D" id="6.10.140.1680">
    <property type="match status" value="1"/>
</dbReference>
<dbReference type="SMART" id="SM00347">
    <property type="entry name" value="HTH_MARR"/>
    <property type="match status" value="1"/>
</dbReference>
<dbReference type="FunCoup" id="A0A0R2G627">
    <property type="interactions" value="21"/>
</dbReference>
<dbReference type="InterPro" id="IPR036390">
    <property type="entry name" value="WH_DNA-bd_sf"/>
</dbReference>
<dbReference type="Gene3D" id="6.10.250.2360">
    <property type="match status" value="1"/>
</dbReference>
<dbReference type="Pfam" id="PF01047">
    <property type="entry name" value="MarR"/>
    <property type="match status" value="1"/>
</dbReference>
<evidence type="ECO:0000313" key="2">
    <source>
        <dbReference type="EMBL" id="KRN32228.1"/>
    </source>
</evidence>
<dbReference type="PANTHER" id="PTHR33164:SF43">
    <property type="entry name" value="HTH-TYPE TRANSCRIPTIONAL REPRESSOR YETL"/>
    <property type="match status" value="1"/>
</dbReference>
<dbReference type="SUPFAM" id="SSF46785">
    <property type="entry name" value="Winged helix' DNA-binding domain"/>
    <property type="match status" value="1"/>
</dbReference>
<organism evidence="2 3">
    <name type="scientific">Weissella halotolerans DSM 20190</name>
    <dbReference type="NCBI Taxonomy" id="1123500"/>
    <lineage>
        <taxon>Bacteria</taxon>
        <taxon>Bacillati</taxon>
        <taxon>Bacillota</taxon>
        <taxon>Bacilli</taxon>
        <taxon>Lactobacillales</taxon>
        <taxon>Lactobacillaceae</taxon>
        <taxon>Weissella</taxon>
    </lineage>
</organism>
<reference evidence="2 3" key="1">
    <citation type="journal article" date="2015" name="Genome Announc.">
        <title>Expanding the biotechnology potential of lactobacilli through comparative genomics of 213 strains and associated genera.</title>
        <authorList>
            <person name="Sun Z."/>
            <person name="Harris H.M."/>
            <person name="McCann A."/>
            <person name="Guo C."/>
            <person name="Argimon S."/>
            <person name="Zhang W."/>
            <person name="Yang X."/>
            <person name="Jeffery I.B."/>
            <person name="Cooney J.C."/>
            <person name="Kagawa T.F."/>
            <person name="Liu W."/>
            <person name="Song Y."/>
            <person name="Salvetti E."/>
            <person name="Wrobel A."/>
            <person name="Rasinkangas P."/>
            <person name="Parkhill J."/>
            <person name="Rea M.C."/>
            <person name="O'Sullivan O."/>
            <person name="Ritari J."/>
            <person name="Douillard F.P."/>
            <person name="Paul Ross R."/>
            <person name="Yang R."/>
            <person name="Briner A.E."/>
            <person name="Felis G.E."/>
            <person name="de Vos W.M."/>
            <person name="Barrangou R."/>
            <person name="Klaenhammer T.R."/>
            <person name="Caufield P.W."/>
            <person name="Cui Y."/>
            <person name="Zhang H."/>
            <person name="O'Toole P.W."/>
        </authorList>
    </citation>
    <scope>NUCLEOTIDE SEQUENCE [LARGE SCALE GENOMIC DNA]</scope>
    <source>
        <strain evidence="2 3">DSM 20190</strain>
    </source>
</reference>
<comment type="caution">
    <text evidence="2">The sequence shown here is derived from an EMBL/GenBank/DDBJ whole genome shotgun (WGS) entry which is preliminary data.</text>
</comment>
<dbReference type="Proteomes" id="UP000051296">
    <property type="component" value="Unassembled WGS sequence"/>
</dbReference>